<sequence>MPLTGIATDAIGVVTICLVALQILHGLLCIIYSFYFRARIRHQGYIQLKYFNGPWIIRILFILFAIWWGLGEITRLNFLRGDGRAYGSLSLRWQEIVCKGYIISNLGFAEPCMFLTVVFLLHAPLENMEAGILSRRWNWKTLGYIMLCCIPMFVLQLILTLVEPLLDRYRGAGKLPHYFTTVAWRSDGMALCTYPLLNTILLGLFDLILTAYLFWLGRHILRLVLNKVLRRRVTALIFSASGLLAVRVIFLGLSVLSKPRHLLFETLVFLAFLTVLSCTGLCICVLVYFPVADSLAVGNLYNLEPQRRASAEHNETSSLVSNIGESSVMSPGRTSDASWKHGSISFRAYEDGSSPGTLVELSHFSPSLDVAPSPAGWPLRTAAAHIQGQP</sequence>
<feature type="transmembrane region" description="Helical" evidence="1">
    <location>
        <begin position="142"/>
        <end position="162"/>
    </location>
</feature>
<accession>A0AAN7QIW1</accession>
<dbReference type="PIRSF" id="PIRSF031277">
    <property type="entry name" value="UCP031277"/>
    <property type="match status" value="1"/>
</dbReference>
<dbReference type="PANTHER" id="PTHR34116:SF2">
    <property type="entry name" value="THH1_TOM1_TOM3 DOMAIN-CONTAINING PROTEIN"/>
    <property type="match status" value="1"/>
</dbReference>
<dbReference type="EMBL" id="JAXIOK010000007">
    <property type="protein sequence ID" value="KAK4766370.1"/>
    <property type="molecule type" value="Genomic_DNA"/>
</dbReference>
<gene>
    <name evidence="2" type="ORF">SAY87_008012</name>
</gene>
<dbReference type="Proteomes" id="UP001345219">
    <property type="component" value="Chromosome 7"/>
</dbReference>
<feature type="transmembrane region" description="Helical" evidence="1">
    <location>
        <begin position="235"/>
        <end position="256"/>
    </location>
</feature>
<evidence type="ECO:0000256" key="1">
    <source>
        <dbReference type="SAM" id="Phobius"/>
    </source>
</evidence>
<dbReference type="AlphaFoldDB" id="A0AAN7QIW1"/>
<protein>
    <submittedName>
        <fullName evidence="2">Uncharacterized protein</fullName>
    </submittedName>
</protein>
<feature type="transmembrane region" description="Helical" evidence="1">
    <location>
        <begin position="12"/>
        <end position="36"/>
    </location>
</feature>
<feature type="transmembrane region" description="Helical" evidence="1">
    <location>
        <begin position="268"/>
        <end position="289"/>
    </location>
</feature>
<feature type="transmembrane region" description="Helical" evidence="1">
    <location>
        <begin position="101"/>
        <end position="121"/>
    </location>
</feature>
<feature type="transmembrane region" description="Helical" evidence="1">
    <location>
        <begin position="194"/>
        <end position="215"/>
    </location>
</feature>
<keyword evidence="1" id="KW-0812">Transmembrane</keyword>
<evidence type="ECO:0000313" key="3">
    <source>
        <dbReference type="Proteomes" id="UP001345219"/>
    </source>
</evidence>
<keyword evidence="1" id="KW-1133">Transmembrane helix</keyword>
<name>A0AAN7QIW1_9MYRT</name>
<evidence type="ECO:0000313" key="2">
    <source>
        <dbReference type="EMBL" id="KAK4766370.1"/>
    </source>
</evidence>
<dbReference type="InterPro" id="IPR016971">
    <property type="entry name" value="UCP031277"/>
</dbReference>
<dbReference type="PANTHER" id="PTHR34116">
    <property type="entry name" value="PLASMINOGEN ACTIVATOR INHIBITOR"/>
    <property type="match status" value="1"/>
</dbReference>
<organism evidence="2 3">
    <name type="scientific">Trapa incisa</name>
    <dbReference type="NCBI Taxonomy" id="236973"/>
    <lineage>
        <taxon>Eukaryota</taxon>
        <taxon>Viridiplantae</taxon>
        <taxon>Streptophyta</taxon>
        <taxon>Embryophyta</taxon>
        <taxon>Tracheophyta</taxon>
        <taxon>Spermatophyta</taxon>
        <taxon>Magnoliopsida</taxon>
        <taxon>eudicotyledons</taxon>
        <taxon>Gunneridae</taxon>
        <taxon>Pentapetalae</taxon>
        <taxon>rosids</taxon>
        <taxon>malvids</taxon>
        <taxon>Myrtales</taxon>
        <taxon>Lythraceae</taxon>
        <taxon>Trapa</taxon>
    </lineage>
</organism>
<keyword evidence="1" id="KW-0472">Membrane</keyword>
<feature type="transmembrane region" description="Helical" evidence="1">
    <location>
        <begin position="48"/>
        <end position="70"/>
    </location>
</feature>
<proteinExistence type="predicted"/>
<comment type="caution">
    <text evidence="2">The sequence shown here is derived from an EMBL/GenBank/DDBJ whole genome shotgun (WGS) entry which is preliminary data.</text>
</comment>
<reference evidence="2 3" key="1">
    <citation type="journal article" date="2023" name="Hortic Res">
        <title>Pangenome of water caltrop reveals structural variations and asymmetric subgenome divergence after allopolyploidization.</title>
        <authorList>
            <person name="Zhang X."/>
            <person name="Chen Y."/>
            <person name="Wang L."/>
            <person name="Yuan Y."/>
            <person name="Fang M."/>
            <person name="Shi L."/>
            <person name="Lu R."/>
            <person name="Comes H.P."/>
            <person name="Ma Y."/>
            <person name="Chen Y."/>
            <person name="Huang G."/>
            <person name="Zhou Y."/>
            <person name="Zheng Z."/>
            <person name="Qiu Y."/>
        </authorList>
    </citation>
    <scope>NUCLEOTIDE SEQUENCE [LARGE SCALE GENOMIC DNA]</scope>
    <source>
        <tissue evidence="2">Roots</tissue>
    </source>
</reference>
<keyword evidence="3" id="KW-1185">Reference proteome</keyword>